<organism evidence="2">
    <name type="scientific">Puccinia triticina (isolate 1-1 / race 1 (BBBD))</name>
    <name type="common">Brown leaf rust fungus</name>
    <dbReference type="NCBI Taxonomy" id="630390"/>
    <lineage>
        <taxon>Eukaryota</taxon>
        <taxon>Fungi</taxon>
        <taxon>Dikarya</taxon>
        <taxon>Basidiomycota</taxon>
        <taxon>Pucciniomycotina</taxon>
        <taxon>Pucciniomycetes</taxon>
        <taxon>Pucciniales</taxon>
        <taxon>Pucciniaceae</taxon>
        <taxon>Puccinia</taxon>
    </lineage>
</organism>
<evidence type="ECO:0000313" key="4">
    <source>
        <dbReference type="Proteomes" id="UP000005240"/>
    </source>
</evidence>
<feature type="region of interest" description="Disordered" evidence="1">
    <location>
        <begin position="54"/>
        <end position="89"/>
    </location>
</feature>
<dbReference type="AlphaFoldDB" id="A0A180GI90"/>
<keyword evidence="4" id="KW-1185">Reference proteome</keyword>
<proteinExistence type="predicted"/>
<dbReference type="EMBL" id="ADAS02000068">
    <property type="protein sequence ID" value="OAV92148.1"/>
    <property type="molecule type" value="Genomic_DNA"/>
</dbReference>
<sequence length="287" mass="31017">MFPTAVHVSHHMHSPLISWEGVADPETALKRLGFVEAPKIVCSLLDHSEDHLADASVPGSDSDCSISSITSSSPKSNRSSFPTLTSDDYPVIQVNDTDSTCHGLDALTFNARSDIPPLSHGHDESPINLGKYRNHGAAPSNARASRDRPSFSTTVVVNLTYPDNLAIANRAPKRKTIGSKVHFQVLIGSLAQSLSIFPELIDLTIQQNSQLIKLSPIASPHQLGFSGGLTVQVWVRELPTTAPSTLPASLDQPRRIPGTKWIHSFPSMKYKFGLPSCPKYSGNPVSI</sequence>
<gene>
    <name evidence="2" type="ORF">PTTG_12094</name>
</gene>
<evidence type="ECO:0000313" key="3">
    <source>
        <dbReference type="EnsemblFungi" id="PTTG_12094-t43_1-p1"/>
    </source>
</evidence>
<feature type="region of interest" description="Disordered" evidence="1">
    <location>
        <begin position="117"/>
        <end position="149"/>
    </location>
</feature>
<feature type="compositionally biased region" description="Low complexity" evidence="1">
    <location>
        <begin position="56"/>
        <end position="80"/>
    </location>
</feature>
<accession>A0A180GI90</accession>
<reference evidence="2" key="1">
    <citation type="submission" date="2009-11" db="EMBL/GenBank/DDBJ databases">
        <authorList>
            <consortium name="The Broad Institute Genome Sequencing Platform"/>
            <person name="Ward D."/>
            <person name="Feldgarden M."/>
            <person name="Earl A."/>
            <person name="Young S.K."/>
            <person name="Zeng Q."/>
            <person name="Koehrsen M."/>
            <person name="Alvarado L."/>
            <person name="Berlin A."/>
            <person name="Bochicchio J."/>
            <person name="Borenstein D."/>
            <person name="Chapman S.B."/>
            <person name="Chen Z."/>
            <person name="Engels R."/>
            <person name="Freedman E."/>
            <person name="Gellesch M."/>
            <person name="Goldberg J."/>
            <person name="Griggs A."/>
            <person name="Gujja S."/>
            <person name="Heilman E."/>
            <person name="Heiman D."/>
            <person name="Hepburn T."/>
            <person name="Howarth C."/>
            <person name="Jen D."/>
            <person name="Larson L."/>
            <person name="Lewis B."/>
            <person name="Mehta T."/>
            <person name="Park D."/>
            <person name="Pearson M."/>
            <person name="Roberts A."/>
            <person name="Saif S."/>
            <person name="Shea T."/>
            <person name="Shenoy N."/>
            <person name="Sisk P."/>
            <person name="Stolte C."/>
            <person name="Sykes S."/>
            <person name="Thomson T."/>
            <person name="Walk T."/>
            <person name="White J."/>
            <person name="Yandava C."/>
            <person name="Izard J."/>
            <person name="Baranova O.V."/>
            <person name="Blanton J.M."/>
            <person name="Tanner A.C."/>
            <person name="Dewhirst F.E."/>
            <person name="Haas B."/>
            <person name="Nusbaum C."/>
            <person name="Birren B."/>
        </authorList>
    </citation>
    <scope>NUCLEOTIDE SEQUENCE [LARGE SCALE GENOMIC DNA]</scope>
    <source>
        <strain evidence="2">1-1 BBBD Race 1</strain>
    </source>
</reference>
<evidence type="ECO:0000313" key="2">
    <source>
        <dbReference type="EMBL" id="OAV92148.1"/>
    </source>
</evidence>
<dbReference type="OrthoDB" id="2506619at2759"/>
<dbReference type="Proteomes" id="UP000005240">
    <property type="component" value="Unassembled WGS sequence"/>
</dbReference>
<reference evidence="3 4" key="3">
    <citation type="journal article" date="2017" name="G3 (Bethesda)">
        <title>Comparative analysis highlights variable genome content of wheat rusts and divergence of the mating loci.</title>
        <authorList>
            <person name="Cuomo C.A."/>
            <person name="Bakkeren G."/>
            <person name="Khalil H.B."/>
            <person name="Panwar V."/>
            <person name="Joly D."/>
            <person name="Linning R."/>
            <person name="Sakthikumar S."/>
            <person name="Song X."/>
            <person name="Adiconis X."/>
            <person name="Fan L."/>
            <person name="Goldberg J.M."/>
            <person name="Levin J.Z."/>
            <person name="Young S."/>
            <person name="Zeng Q."/>
            <person name="Anikster Y."/>
            <person name="Bruce M."/>
            <person name="Wang M."/>
            <person name="Yin C."/>
            <person name="McCallum B."/>
            <person name="Szabo L.J."/>
            <person name="Hulbert S."/>
            <person name="Chen X."/>
            <person name="Fellers J.P."/>
        </authorList>
    </citation>
    <scope>NUCLEOTIDE SEQUENCE</scope>
    <source>
        <strain evidence="3">isolate 1-1 / race 1 (BBBD)</strain>
        <strain evidence="4">Isolate 1-1 / race 1 (BBBD)</strain>
    </source>
</reference>
<name>A0A180GI90_PUCT1</name>
<evidence type="ECO:0000256" key="1">
    <source>
        <dbReference type="SAM" id="MobiDB-lite"/>
    </source>
</evidence>
<dbReference type="EnsemblFungi" id="PTTG_12094-t43_1">
    <property type="protein sequence ID" value="PTTG_12094-t43_1-p1"/>
    <property type="gene ID" value="PTTG_12094"/>
</dbReference>
<protein>
    <submittedName>
        <fullName evidence="2 3">Uncharacterized protein</fullName>
    </submittedName>
</protein>
<reference evidence="2" key="2">
    <citation type="submission" date="2016-05" db="EMBL/GenBank/DDBJ databases">
        <title>Comparative analysis highlights variable genome content of wheat rusts and divergence of the mating loci.</title>
        <authorList>
            <person name="Cuomo C.A."/>
            <person name="Bakkeren G."/>
            <person name="Szabo L."/>
            <person name="Khalil H."/>
            <person name="Joly D."/>
            <person name="Goldberg J."/>
            <person name="Young S."/>
            <person name="Zeng Q."/>
            <person name="Fellers J."/>
        </authorList>
    </citation>
    <scope>NUCLEOTIDE SEQUENCE [LARGE SCALE GENOMIC DNA]</scope>
    <source>
        <strain evidence="2">1-1 BBBD Race 1</strain>
    </source>
</reference>
<reference evidence="3" key="4">
    <citation type="submission" date="2025-05" db="UniProtKB">
        <authorList>
            <consortium name="EnsemblFungi"/>
        </authorList>
    </citation>
    <scope>IDENTIFICATION</scope>
    <source>
        <strain evidence="3">isolate 1-1 / race 1 (BBBD)</strain>
    </source>
</reference>
<dbReference type="VEuPathDB" id="FungiDB:PTTG_12094"/>